<dbReference type="InterPro" id="IPR013078">
    <property type="entry name" value="His_Pase_superF_clade-1"/>
</dbReference>
<dbReference type="CDD" id="cd07067">
    <property type="entry name" value="HP_PGM_like"/>
    <property type="match status" value="1"/>
</dbReference>
<evidence type="ECO:0000313" key="2">
    <source>
        <dbReference type="Proteomes" id="UP000035760"/>
    </source>
</evidence>
<dbReference type="EMBL" id="CBTJ020000071">
    <property type="protein sequence ID" value="CDI03614.1"/>
    <property type="molecule type" value="Genomic_DNA"/>
</dbReference>
<dbReference type="Gene3D" id="3.40.50.1240">
    <property type="entry name" value="Phosphoglycerate mutase-like"/>
    <property type="match status" value="1"/>
</dbReference>
<reference evidence="1" key="1">
    <citation type="submission" date="2013-07" db="EMBL/GenBank/DDBJ databases">
        <authorList>
            <person name="McIlroy S."/>
        </authorList>
    </citation>
    <scope>NUCLEOTIDE SEQUENCE [LARGE SCALE GENOMIC DNA]</scope>
    <source>
        <strain evidence="1">Run_A_D11</strain>
    </source>
</reference>
<sequence>MKLLLVRHAIAEDAETFLTAGGSDARRPLSEIGRKKMRKGANRLRSQIGQIDVLACSPLLRARETAEIIARAYGDIPVVERPELDYSYPPEAVIAWLAQCPAATVVAVGHEPQLGFLSGLLLADVARSLIVFRKGGMALLEFSGRPVAGGGVLSWALTPGQLRSLKQD</sequence>
<gene>
    <name evidence="1" type="ORF">BN873_610011</name>
</gene>
<dbReference type="Pfam" id="PF00300">
    <property type="entry name" value="His_Phos_1"/>
    <property type="match status" value="1"/>
</dbReference>
<dbReference type="Proteomes" id="UP000035760">
    <property type="component" value="Unassembled WGS sequence"/>
</dbReference>
<dbReference type="SUPFAM" id="SSF53254">
    <property type="entry name" value="Phosphoglycerate mutase-like"/>
    <property type="match status" value="1"/>
</dbReference>
<protein>
    <submittedName>
        <fullName evidence="1">Phosphohistidine phosphatase, SixA</fullName>
        <ecNumber evidence="1">3.1.3.-</ecNumber>
    </submittedName>
</protein>
<dbReference type="OrthoDB" id="9810154at2"/>
<dbReference type="GO" id="GO:0016787">
    <property type="term" value="F:hydrolase activity"/>
    <property type="evidence" value="ECO:0007669"/>
    <property type="project" value="UniProtKB-KW"/>
</dbReference>
<keyword evidence="1" id="KW-0378">Hydrolase</keyword>
<dbReference type="EC" id="3.1.3.-" evidence="1"/>
<accession>W6MA93</accession>
<reference evidence="1" key="2">
    <citation type="submission" date="2014-03" db="EMBL/GenBank/DDBJ databases">
        <title>Candidatus Competibacter-lineage genomes retrieved from metagenomes reveal functional metabolic diversity.</title>
        <authorList>
            <person name="McIlroy S.J."/>
            <person name="Albertsen M."/>
            <person name="Andresen E.K."/>
            <person name="Saunders A.M."/>
            <person name="Kristiansen R."/>
            <person name="Stokholm-Bjerregaard M."/>
            <person name="Nielsen K.L."/>
            <person name="Nielsen P.H."/>
        </authorList>
    </citation>
    <scope>NUCLEOTIDE SEQUENCE</scope>
    <source>
        <strain evidence="1">Run_A_D11</strain>
    </source>
</reference>
<dbReference type="InterPro" id="IPR029033">
    <property type="entry name" value="His_PPase_superfam"/>
</dbReference>
<evidence type="ECO:0000313" key="1">
    <source>
        <dbReference type="EMBL" id="CDI03614.1"/>
    </source>
</evidence>
<keyword evidence="2" id="KW-1185">Reference proteome</keyword>
<dbReference type="SMART" id="SM00855">
    <property type="entry name" value="PGAM"/>
    <property type="match status" value="1"/>
</dbReference>
<comment type="caution">
    <text evidence="1">The sequence shown here is derived from an EMBL/GenBank/DDBJ whole genome shotgun (WGS) entry which is preliminary data.</text>
</comment>
<proteinExistence type="predicted"/>
<dbReference type="RefSeq" id="WP_048674444.1">
    <property type="nucleotide sequence ID" value="NZ_CBTJ020000071.1"/>
</dbReference>
<organism evidence="1 2">
    <name type="scientific">Candidatus Competibacter denitrificans Run_A_D11</name>
    <dbReference type="NCBI Taxonomy" id="1400863"/>
    <lineage>
        <taxon>Bacteria</taxon>
        <taxon>Pseudomonadati</taxon>
        <taxon>Pseudomonadota</taxon>
        <taxon>Gammaproteobacteria</taxon>
        <taxon>Candidatus Competibacteraceae</taxon>
        <taxon>Candidatus Competibacter</taxon>
    </lineage>
</organism>
<name>W6MA93_9GAMM</name>
<dbReference type="AlphaFoldDB" id="W6MA93"/>
<dbReference type="STRING" id="1400863.BN873_610011"/>